<keyword evidence="1" id="KW-0732">Signal</keyword>
<dbReference type="InterPro" id="IPR050383">
    <property type="entry name" value="GlyoxalaseI/FosfomycinResist"/>
</dbReference>
<dbReference type="PANTHER" id="PTHR21366:SF22">
    <property type="entry name" value="VOC DOMAIN-CONTAINING PROTEIN"/>
    <property type="match status" value="1"/>
</dbReference>
<sequence>MKTIRLIIALLMCTGFASQAVAQDTPQKGIEILSYNHVGLAVKDLKVSAKFYREIIGLSPVDVPDNLLAIRRWFKIAPGQELHLLLGREQPVANNDKNGAHFSLSIPTNSADGIEAFLKANNVAYHRQMRFDGAFQIYVTDPDGYVIELNEPKK</sequence>
<dbReference type="EC" id="4.4.1.5" evidence="3"/>
<dbReference type="GO" id="GO:0004462">
    <property type="term" value="F:lactoylglutathione lyase activity"/>
    <property type="evidence" value="ECO:0007669"/>
    <property type="project" value="UniProtKB-EC"/>
</dbReference>
<organism evidence="3 4">
    <name type="scientific">Arcicella rosea</name>
    <dbReference type="NCBI Taxonomy" id="502909"/>
    <lineage>
        <taxon>Bacteria</taxon>
        <taxon>Pseudomonadati</taxon>
        <taxon>Bacteroidota</taxon>
        <taxon>Cytophagia</taxon>
        <taxon>Cytophagales</taxon>
        <taxon>Flectobacillaceae</taxon>
        <taxon>Arcicella</taxon>
    </lineage>
</organism>
<dbReference type="RefSeq" id="WP_184134287.1">
    <property type="nucleotide sequence ID" value="NZ_JACHKT010000015.1"/>
</dbReference>
<comment type="caution">
    <text evidence="3">The sequence shown here is derived from an EMBL/GenBank/DDBJ whole genome shotgun (WGS) entry which is preliminary data.</text>
</comment>
<dbReference type="Gene3D" id="3.10.180.10">
    <property type="entry name" value="2,3-Dihydroxybiphenyl 1,2-Dioxygenase, domain 1"/>
    <property type="match status" value="1"/>
</dbReference>
<accession>A0A841EL79</accession>
<dbReference type="InterPro" id="IPR029068">
    <property type="entry name" value="Glyas_Bleomycin-R_OHBP_Dase"/>
</dbReference>
<evidence type="ECO:0000259" key="2">
    <source>
        <dbReference type="PROSITE" id="PS51819"/>
    </source>
</evidence>
<dbReference type="InterPro" id="IPR037523">
    <property type="entry name" value="VOC_core"/>
</dbReference>
<name>A0A841EL79_9BACT</name>
<dbReference type="PROSITE" id="PS51819">
    <property type="entry name" value="VOC"/>
    <property type="match status" value="1"/>
</dbReference>
<keyword evidence="3" id="KW-0456">Lyase</keyword>
<keyword evidence="4" id="KW-1185">Reference proteome</keyword>
<feature type="domain" description="VOC" evidence="2">
    <location>
        <begin position="34"/>
        <end position="152"/>
    </location>
</feature>
<evidence type="ECO:0000256" key="1">
    <source>
        <dbReference type="SAM" id="SignalP"/>
    </source>
</evidence>
<reference evidence="3 4" key="1">
    <citation type="submission" date="2020-08" db="EMBL/GenBank/DDBJ databases">
        <title>Functional genomics of gut bacteria from endangered species of beetles.</title>
        <authorList>
            <person name="Carlos-Shanley C."/>
        </authorList>
    </citation>
    <scope>NUCLEOTIDE SEQUENCE [LARGE SCALE GENOMIC DNA]</scope>
    <source>
        <strain evidence="3 4">S00070</strain>
    </source>
</reference>
<feature type="signal peptide" evidence="1">
    <location>
        <begin position="1"/>
        <end position="22"/>
    </location>
</feature>
<dbReference type="InterPro" id="IPR004360">
    <property type="entry name" value="Glyas_Fos-R_dOase_dom"/>
</dbReference>
<dbReference type="Proteomes" id="UP000524404">
    <property type="component" value="Unassembled WGS sequence"/>
</dbReference>
<feature type="chain" id="PRO_5033025533" evidence="1">
    <location>
        <begin position="23"/>
        <end position="154"/>
    </location>
</feature>
<dbReference type="PANTHER" id="PTHR21366">
    <property type="entry name" value="GLYOXALASE FAMILY PROTEIN"/>
    <property type="match status" value="1"/>
</dbReference>
<dbReference type="Pfam" id="PF00903">
    <property type="entry name" value="Glyoxalase"/>
    <property type="match status" value="1"/>
</dbReference>
<gene>
    <name evidence="3" type="ORF">HNP25_002354</name>
</gene>
<dbReference type="SUPFAM" id="SSF54593">
    <property type="entry name" value="Glyoxalase/Bleomycin resistance protein/Dihydroxybiphenyl dioxygenase"/>
    <property type="match status" value="1"/>
</dbReference>
<proteinExistence type="predicted"/>
<protein>
    <submittedName>
        <fullName evidence="3">Lactoylglutathione lyase</fullName>
        <ecNumber evidence="3">4.4.1.5</ecNumber>
    </submittedName>
</protein>
<dbReference type="EMBL" id="JACHKT010000015">
    <property type="protein sequence ID" value="MBB6003696.1"/>
    <property type="molecule type" value="Genomic_DNA"/>
</dbReference>
<dbReference type="AlphaFoldDB" id="A0A841EL79"/>
<evidence type="ECO:0000313" key="4">
    <source>
        <dbReference type="Proteomes" id="UP000524404"/>
    </source>
</evidence>
<evidence type="ECO:0000313" key="3">
    <source>
        <dbReference type="EMBL" id="MBB6003696.1"/>
    </source>
</evidence>